<dbReference type="GO" id="GO:0030170">
    <property type="term" value="F:pyridoxal phosphate binding"/>
    <property type="evidence" value="ECO:0007669"/>
    <property type="project" value="InterPro"/>
</dbReference>
<evidence type="ECO:0000313" key="7">
    <source>
        <dbReference type="EMBL" id="RST99940.1"/>
    </source>
</evidence>
<evidence type="ECO:0000256" key="3">
    <source>
        <dbReference type="ARBA" id="ARBA00022898"/>
    </source>
</evidence>
<dbReference type="CDD" id="cd00609">
    <property type="entry name" value="AAT_like"/>
    <property type="match status" value="1"/>
</dbReference>
<gene>
    <name evidence="7" type="ORF">CBF32_11245</name>
</gene>
<dbReference type="GeneID" id="63147194"/>
<dbReference type="SUPFAM" id="SSF53383">
    <property type="entry name" value="PLP-dependent transferases"/>
    <property type="match status" value="1"/>
</dbReference>
<protein>
    <recommendedName>
        <fullName evidence="2">cysteine-S-conjugate beta-lyase</fullName>
        <ecNumber evidence="2">4.4.1.13</ecNumber>
    </recommendedName>
</protein>
<dbReference type="Gene3D" id="3.90.1150.10">
    <property type="entry name" value="Aspartate Aminotransferase, domain 1"/>
    <property type="match status" value="1"/>
</dbReference>
<dbReference type="InterPro" id="IPR051798">
    <property type="entry name" value="Class-II_PLP-Dep_Aminotrans"/>
</dbReference>
<dbReference type="Pfam" id="PF00155">
    <property type="entry name" value="Aminotran_1_2"/>
    <property type="match status" value="1"/>
</dbReference>
<dbReference type="InterPro" id="IPR004839">
    <property type="entry name" value="Aminotransferase_I/II_large"/>
</dbReference>
<organism evidence="7 8">
    <name type="scientific">Vagococcus fluvialis</name>
    <dbReference type="NCBI Taxonomy" id="2738"/>
    <lineage>
        <taxon>Bacteria</taxon>
        <taxon>Bacillati</taxon>
        <taxon>Bacillota</taxon>
        <taxon>Bacilli</taxon>
        <taxon>Lactobacillales</taxon>
        <taxon>Enterococcaceae</taxon>
        <taxon>Vagococcus</taxon>
    </lineage>
</organism>
<sequence length="388" mass="45493">MNFDKILSREGNGSKKWNREYINSRFGEVPKNIYPFFIADMDFSLPKEIHEEVTRELSHGDFGYFDLQESYYDSIVRWYKQTKDITLQKEWLLPSVGTVSSMHFIAKTVENLVFATLTPVYGSFKKLSDYYGKLVEIPLLWNEGKYEISFELFEKYIIQNNINVILFCNPHNPSGQLWSFEELEQLVSLCKKYDVLIMSDEIHSDLCKRESNFISLIHFFDRYKNIVISNSPNKAFNLSGLNSSYIITHNNELLKKINYEHEKLHISVNRVGAKYTEVVYRKGIEWLENLEDYLENNIDLLISILDLPGIHVVSPESGYLIWIELENIKDVDLFVRKLAQKTGVLIETGSRFISNYGSFVRINVATSQRILEKGMLEFKEFYLSYEEE</sequence>
<dbReference type="InterPro" id="IPR015424">
    <property type="entry name" value="PyrdxlP-dep_Trfase"/>
</dbReference>
<evidence type="ECO:0000256" key="2">
    <source>
        <dbReference type="ARBA" id="ARBA00012224"/>
    </source>
</evidence>
<dbReference type="PANTHER" id="PTHR43525">
    <property type="entry name" value="PROTEIN MALY"/>
    <property type="match status" value="1"/>
</dbReference>
<dbReference type="Proteomes" id="UP000288197">
    <property type="component" value="Unassembled WGS sequence"/>
</dbReference>
<evidence type="ECO:0000256" key="5">
    <source>
        <dbReference type="ARBA" id="ARBA00037974"/>
    </source>
</evidence>
<evidence type="ECO:0000256" key="1">
    <source>
        <dbReference type="ARBA" id="ARBA00001933"/>
    </source>
</evidence>
<proteinExistence type="inferred from homology"/>
<dbReference type="OrthoDB" id="9813612at2"/>
<evidence type="ECO:0000259" key="6">
    <source>
        <dbReference type="Pfam" id="PF00155"/>
    </source>
</evidence>
<dbReference type="InterPro" id="IPR015422">
    <property type="entry name" value="PyrdxlP-dep_Trfase_small"/>
</dbReference>
<evidence type="ECO:0000256" key="4">
    <source>
        <dbReference type="ARBA" id="ARBA00023239"/>
    </source>
</evidence>
<name>A0A369AQE6_9ENTE</name>
<keyword evidence="8" id="KW-1185">Reference proteome</keyword>
<accession>A0A369AQE6</accession>
<keyword evidence="4" id="KW-0456">Lyase</keyword>
<dbReference type="EMBL" id="NGJX01000013">
    <property type="protein sequence ID" value="RST99940.1"/>
    <property type="molecule type" value="Genomic_DNA"/>
</dbReference>
<dbReference type="InterPro" id="IPR015421">
    <property type="entry name" value="PyrdxlP-dep_Trfase_major"/>
</dbReference>
<dbReference type="Gene3D" id="3.40.640.10">
    <property type="entry name" value="Type I PLP-dependent aspartate aminotransferase-like (Major domain)"/>
    <property type="match status" value="1"/>
</dbReference>
<keyword evidence="3" id="KW-0663">Pyridoxal phosphate</keyword>
<comment type="cofactor">
    <cofactor evidence="1">
        <name>pyridoxal 5'-phosphate</name>
        <dbReference type="ChEBI" id="CHEBI:597326"/>
    </cofactor>
</comment>
<dbReference type="GO" id="GO:0047804">
    <property type="term" value="F:cysteine-S-conjugate beta-lyase activity"/>
    <property type="evidence" value="ECO:0007669"/>
    <property type="project" value="UniProtKB-EC"/>
</dbReference>
<dbReference type="PANTHER" id="PTHR43525:SF1">
    <property type="entry name" value="PROTEIN MALY"/>
    <property type="match status" value="1"/>
</dbReference>
<dbReference type="AlphaFoldDB" id="A0A369AQE6"/>
<dbReference type="EC" id="4.4.1.13" evidence="2"/>
<dbReference type="RefSeq" id="WP_114290276.1">
    <property type="nucleotide sequence ID" value="NZ_CP081459.1"/>
</dbReference>
<comment type="similarity">
    <text evidence="5">Belongs to the class-II pyridoxal-phosphate-dependent aminotransferase family. MalY/PatB cystathionine beta-lyase subfamily.</text>
</comment>
<evidence type="ECO:0000313" key="8">
    <source>
        <dbReference type="Proteomes" id="UP000288197"/>
    </source>
</evidence>
<reference evidence="7 8" key="1">
    <citation type="submission" date="2017-05" db="EMBL/GenBank/DDBJ databases">
        <title>Vagococcus spp. assemblies.</title>
        <authorList>
            <person name="Gulvik C.A."/>
        </authorList>
    </citation>
    <scope>NUCLEOTIDE SEQUENCE [LARGE SCALE GENOMIC DNA]</scope>
    <source>
        <strain evidence="7 8">NCFB 2497</strain>
    </source>
</reference>
<feature type="domain" description="Aminotransferase class I/classII large" evidence="6">
    <location>
        <begin position="51"/>
        <end position="367"/>
    </location>
</feature>
<comment type="caution">
    <text evidence="7">The sequence shown here is derived from an EMBL/GenBank/DDBJ whole genome shotgun (WGS) entry which is preliminary data.</text>
</comment>